<dbReference type="Proteomes" id="UP000298652">
    <property type="component" value="Chromosome 3"/>
</dbReference>
<protein>
    <submittedName>
        <fullName evidence="1">Uncharacterized protein</fullName>
    </submittedName>
</protein>
<dbReference type="Gramene" id="TKW28313">
    <property type="protein sequence ID" value="TKW28313"/>
    <property type="gene ID" value="SEVIR_3G305800v2"/>
</dbReference>
<dbReference type="EMBL" id="CM016554">
    <property type="protein sequence ID" value="TKW28313.1"/>
    <property type="molecule type" value="Genomic_DNA"/>
</dbReference>
<evidence type="ECO:0000313" key="2">
    <source>
        <dbReference type="Proteomes" id="UP000298652"/>
    </source>
</evidence>
<reference evidence="1" key="1">
    <citation type="submission" date="2019-03" db="EMBL/GenBank/DDBJ databases">
        <title>WGS assembly of Setaria viridis.</title>
        <authorList>
            <person name="Huang P."/>
            <person name="Jenkins J."/>
            <person name="Grimwood J."/>
            <person name="Barry K."/>
            <person name="Healey A."/>
            <person name="Mamidi S."/>
            <person name="Sreedasyam A."/>
            <person name="Shu S."/>
            <person name="Feldman M."/>
            <person name="Wu J."/>
            <person name="Yu Y."/>
            <person name="Chen C."/>
            <person name="Johnson J."/>
            <person name="Rokhsar D."/>
            <person name="Baxter I."/>
            <person name="Schmutz J."/>
            <person name="Brutnell T."/>
            <person name="Kellogg E."/>
        </authorList>
    </citation>
    <scope>NUCLEOTIDE SEQUENCE [LARGE SCALE GENOMIC DNA]</scope>
</reference>
<name>A0A4U6VJK1_SETVI</name>
<keyword evidence="2" id="KW-1185">Reference proteome</keyword>
<evidence type="ECO:0000313" key="1">
    <source>
        <dbReference type="EMBL" id="TKW28313.1"/>
    </source>
</evidence>
<organism evidence="1 2">
    <name type="scientific">Setaria viridis</name>
    <name type="common">Green bristlegrass</name>
    <name type="synonym">Setaria italica subsp. viridis</name>
    <dbReference type="NCBI Taxonomy" id="4556"/>
    <lineage>
        <taxon>Eukaryota</taxon>
        <taxon>Viridiplantae</taxon>
        <taxon>Streptophyta</taxon>
        <taxon>Embryophyta</taxon>
        <taxon>Tracheophyta</taxon>
        <taxon>Spermatophyta</taxon>
        <taxon>Magnoliopsida</taxon>
        <taxon>Liliopsida</taxon>
        <taxon>Poales</taxon>
        <taxon>Poaceae</taxon>
        <taxon>PACMAD clade</taxon>
        <taxon>Panicoideae</taxon>
        <taxon>Panicodae</taxon>
        <taxon>Paniceae</taxon>
        <taxon>Cenchrinae</taxon>
        <taxon>Setaria</taxon>
    </lineage>
</organism>
<dbReference type="AlphaFoldDB" id="A0A4U6VJK1"/>
<sequence>MASAYNAFFIGQYEIPRAKALFLLSWWLSLRKRVDRSARKTLDSLIILVGWFIWLERNEKTFNHVQRMTRMLNQKIIEEATAWVFAGFHCLAPFTAAVHPNIVPGNLLVGSQQGANVISS</sequence>
<gene>
    <name evidence="1" type="ORF">SEVIR_3G305800v2</name>
</gene>
<proteinExistence type="predicted"/>
<accession>A0A4U6VJK1</accession>